<evidence type="ECO:0000313" key="2">
    <source>
        <dbReference type="EMBL" id="MFC5002623.1"/>
    </source>
</evidence>
<name>A0ABV9W208_9ACTN</name>
<keyword evidence="3" id="KW-1185">Reference proteome</keyword>
<dbReference type="Gene3D" id="3.30.559.30">
    <property type="entry name" value="Nonribosomal peptide synthetase, condensation domain"/>
    <property type="match status" value="1"/>
</dbReference>
<proteinExistence type="predicted"/>
<feature type="domain" description="Condensation" evidence="1">
    <location>
        <begin position="21"/>
        <end position="153"/>
    </location>
</feature>
<evidence type="ECO:0000259" key="1">
    <source>
        <dbReference type="Pfam" id="PF00668"/>
    </source>
</evidence>
<dbReference type="Pfam" id="PF00668">
    <property type="entry name" value="Condensation"/>
    <property type="match status" value="1"/>
</dbReference>
<sequence>MRPPSAPPSHRTSRSIACSSGDPDLRELIRRTRRDCVAALAHQQLPFEQVVRAVSAGRKGRRALFQLKVSLNETPLDRVALPGVHVEPIDLFNGVARSELDLLLREDHDGGLVGALEYDAELFDDGTARALAADYLAVLDAMARRPDDRISTLLPALRKDLP</sequence>
<comment type="caution">
    <text evidence="2">The sequence shown here is derived from an EMBL/GenBank/DDBJ whole genome shotgun (WGS) entry which is preliminary data.</text>
</comment>
<protein>
    <submittedName>
        <fullName evidence="2">Condensation domain-containing protein</fullName>
    </submittedName>
</protein>
<dbReference type="SUPFAM" id="SSF52777">
    <property type="entry name" value="CoA-dependent acyltransferases"/>
    <property type="match status" value="1"/>
</dbReference>
<dbReference type="RefSeq" id="WP_380120837.1">
    <property type="nucleotide sequence ID" value="NZ_JBHSIU010000041.1"/>
</dbReference>
<accession>A0ABV9W208</accession>
<gene>
    <name evidence="2" type="ORF">ACFPIJ_32930</name>
</gene>
<reference evidence="3" key="1">
    <citation type="journal article" date="2019" name="Int. J. Syst. Evol. Microbiol.">
        <title>The Global Catalogue of Microorganisms (GCM) 10K type strain sequencing project: providing services to taxonomists for standard genome sequencing and annotation.</title>
        <authorList>
            <consortium name="The Broad Institute Genomics Platform"/>
            <consortium name="The Broad Institute Genome Sequencing Center for Infectious Disease"/>
            <person name="Wu L."/>
            <person name="Ma J."/>
        </authorList>
    </citation>
    <scope>NUCLEOTIDE SEQUENCE [LARGE SCALE GENOMIC DNA]</scope>
    <source>
        <strain evidence="3">CGMCC 4.7152</strain>
    </source>
</reference>
<dbReference type="InterPro" id="IPR001242">
    <property type="entry name" value="Condensation_dom"/>
</dbReference>
<evidence type="ECO:0000313" key="3">
    <source>
        <dbReference type="Proteomes" id="UP001595912"/>
    </source>
</evidence>
<organism evidence="2 3">
    <name type="scientific">Dactylosporangium cerinum</name>
    <dbReference type="NCBI Taxonomy" id="1434730"/>
    <lineage>
        <taxon>Bacteria</taxon>
        <taxon>Bacillati</taxon>
        <taxon>Actinomycetota</taxon>
        <taxon>Actinomycetes</taxon>
        <taxon>Micromonosporales</taxon>
        <taxon>Micromonosporaceae</taxon>
        <taxon>Dactylosporangium</taxon>
    </lineage>
</organism>
<dbReference type="Proteomes" id="UP001595912">
    <property type="component" value="Unassembled WGS sequence"/>
</dbReference>
<dbReference type="EMBL" id="JBHSIU010000041">
    <property type="protein sequence ID" value="MFC5002623.1"/>
    <property type="molecule type" value="Genomic_DNA"/>
</dbReference>